<comment type="similarity">
    <text evidence="3">Belongs to the glycosyltransferase 2 family.</text>
</comment>
<evidence type="ECO:0000313" key="16">
    <source>
        <dbReference type="EMBL" id="GMI57806.1"/>
    </source>
</evidence>
<keyword evidence="13" id="KW-0378">Hydrolase</keyword>
<proteinExistence type="inferred from homology"/>
<comment type="subcellular location">
    <subcellularLocation>
        <location evidence="1">Endoplasmic reticulum membrane</location>
        <topology evidence="1">Single-pass membrane protein</topology>
    </subcellularLocation>
</comment>
<feature type="domain" description="Helicase ATP-binding" evidence="15">
    <location>
        <begin position="90"/>
        <end position="194"/>
    </location>
</feature>
<feature type="region of interest" description="Disordered" evidence="14">
    <location>
        <begin position="209"/>
        <end position="249"/>
    </location>
</feature>
<dbReference type="EC" id="2.4.1.117" evidence="4"/>
<evidence type="ECO:0000256" key="8">
    <source>
        <dbReference type="ARBA" id="ARBA00022824"/>
    </source>
</evidence>
<keyword evidence="8" id="KW-0256">Endoplasmic reticulum</keyword>
<keyword evidence="13" id="KW-0067">ATP-binding</keyword>
<evidence type="ECO:0000256" key="5">
    <source>
        <dbReference type="ARBA" id="ARBA00022676"/>
    </source>
</evidence>
<comment type="caution">
    <text evidence="16">The sequence shown here is derived from an EMBL/GenBank/DDBJ whole genome shotgun (WGS) entry which is preliminary data.</text>
</comment>
<organism evidence="16 17">
    <name type="scientific">Tetraparma gracilis</name>
    <dbReference type="NCBI Taxonomy" id="2962635"/>
    <lineage>
        <taxon>Eukaryota</taxon>
        <taxon>Sar</taxon>
        <taxon>Stramenopiles</taxon>
        <taxon>Ochrophyta</taxon>
        <taxon>Bolidophyceae</taxon>
        <taxon>Parmales</taxon>
        <taxon>Triparmaceae</taxon>
        <taxon>Tetraparma</taxon>
    </lineage>
</organism>
<keyword evidence="13" id="KW-0347">Helicase</keyword>
<dbReference type="Proteomes" id="UP001165060">
    <property type="component" value="Unassembled WGS sequence"/>
</dbReference>
<dbReference type="Pfam" id="PF00535">
    <property type="entry name" value="Glycos_transf_2"/>
    <property type="match status" value="1"/>
</dbReference>
<dbReference type="SMART" id="SM00487">
    <property type="entry name" value="DEXDc"/>
    <property type="match status" value="1"/>
</dbReference>
<evidence type="ECO:0000256" key="7">
    <source>
        <dbReference type="ARBA" id="ARBA00022692"/>
    </source>
</evidence>
<evidence type="ECO:0000256" key="13">
    <source>
        <dbReference type="RuleBase" id="RU000492"/>
    </source>
</evidence>
<keyword evidence="5" id="KW-0328">Glycosyltransferase</keyword>
<comment type="pathway">
    <text evidence="2">Protein modification; protein glycosylation.</text>
</comment>
<evidence type="ECO:0000259" key="15">
    <source>
        <dbReference type="PROSITE" id="PS51192"/>
    </source>
</evidence>
<name>A0ABQ6NDS6_9STRA</name>
<gene>
    <name evidence="16" type="ORF">TeGR_g1661</name>
</gene>
<evidence type="ECO:0000256" key="11">
    <source>
        <dbReference type="ARBA" id="ARBA00023136"/>
    </source>
</evidence>
<evidence type="ECO:0000256" key="2">
    <source>
        <dbReference type="ARBA" id="ARBA00004922"/>
    </source>
</evidence>
<keyword evidence="6" id="KW-0808">Transferase</keyword>
<keyword evidence="11" id="KW-0472">Membrane</keyword>
<dbReference type="InterPro" id="IPR035518">
    <property type="entry name" value="DPG_synthase"/>
</dbReference>
<evidence type="ECO:0000313" key="17">
    <source>
        <dbReference type="Proteomes" id="UP001165060"/>
    </source>
</evidence>
<keyword evidence="10" id="KW-1133">Transmembrane helix</keyword>
<feature type="compositionally biased region" description="Low complexity" evidence="14">
    <location>
        <begin position="209"/>
        <end position="223"/>
    </location>
</feature>
<dbReference type="SUPFAM" id="SSF53448">
    <property type="entry name" value="Nucleotide-diphospho-sugar transferases"/>
    <property type="match status" value="1"/>
</dbReference>
<accession>A0ABQ6NDS6</accession>
<evidence type="ECO:0000256" key="6">
    <source>
        <dbReference type="ARBA" id="ARBA00022679"/>
    </source>
</evidence>
<dbReference type="PANTHER" id="PTHR10859">
    <property type="entry name" value="GLYCOSYL TRANSFERASE"/>
    <property type="match status" value="1"/>
</dbReference>
<dbReference type="SUPFAM" id="SSF52540">
    <property type="entry name" value="P-loop containing nucleoside triphosphate hydrolases"/>
    <property type="match status" value="1"/>
</dbReference>
<keyword evidence="17" id="KW-1185">Reference proteome</keyword>
<dbReference type="PROSITE" id="PS00039">
    <property type="entry name" value="DEAD_ATP_HELICASE"/>
    <property type="match status" value="1"/>
</dbReference>
<dbReference type="InterPro" id="IPR014001">
    <property type="entry name" value="Helicase_ATP-bd"/>
</dbReference>
<evidence type="ECO:0000256" key="10">
    <source>
        <dbReference type="ARBA" id="ARBA00022989"/>
    </source>
</evidence>
<dbReference type="InterPro" id="IPR027417">
    <property type="entry name" value="P-loop_NTPase"/>
</dbReference>
<dbReference type="PROSITE" id="PS51192">
    <property type="entry name" value="HELICASE_ATP_BIND_1"/>
    <property type="match status" value="1"/>
</dbReference>
<evidence type="ECO:0000256" key="3">
    <source>
        <dbReference type="ARBA" id="ARBA00006739"/>
    </source>
</evidence>
<keyword evidence="9" id="KW-0735">Signal-anchor</keyword>
<dbReference type="InterPro" id="IPR001173">
    <property type="entry name" value="Glyco_trans_2-like"/>
</dbReference>
<dbReference type="InterPro" id="IPR029044">
    <property type="entry name" value="Nucleotide-diphossugar_trans"/>
</dbReference>
<keyword evidence="13" id="KW-0547">Nucleotide-binding</keyword>
<reference evidence="16 17" key="1">
    <citation type="journal article" date="2023" name="Commun. Biol.">
        <title>Genome analysis of Parmales, the sister group of diatoms, reveals the evolutionary specialization of diatoms from phago-mixotrophs to photoautotrophs.</title>
        <authorList>
            <person name="Ban H."/>
            <person name="Sato S."/>
            <person name="Yoshikawa S."/>
            <person name="Yamada K."/>
            <person name="Nakamura Y."/>
            <person name="Ichinomiya M."/>
            <person name="Sato N."/>
            <person name="Blanc-Mathieu R."/>
            <person name="Endo H."/>
            <person name="Kuwata A."/>
            <person name="Ogata H."/>
        </authorList>
    </citation>
    <scope>NUCLEOTIDE SEQUENCE [LARGE SCALE GENOMIC DNA]</scope>
</reference>
<dbReference type="PANTHER" id="PTHR10859:SF91">
    <property type="entry name" value="DOLICHYL-PHOSPHATE BETA-GLUCOSYLTRANSFERASE"/>
    <property type="match status" value="1"/>
</dbReference>
<dbReference type="Gene3D" id="3.40.50.300">
    <property type="entry name" value="P-loop containing nucleotide triphosphate hydrolases"/>
    <property type="match status" value="2"/>
</dbReference>
<dbReference type="InterPro" id="IPR000629">
    <property type="entry name" value="RNA-helicase_DEAD-box_CS"/>
</dbReference>
<comment type="catalytic activity">
    <reaction evidence="12">
        <text>a di-trans,poly-cis-dolichyl phosphate + UDP-alpha-D-glucose = a di-trans,poly-cis-dolichyl beta-D-glucosyl phosphate + UDP</text>
        <dbReference type="Rhea" id="RHEA:15401"/>
        <dbReference type="Rhea" id="RHEA-COMP:19498"/>
        <dbReference type="Rhea" id="RHEA-COMP:19502"/>
        <dbReference type="ChEBI" id="CHEBI:57525"/>
        <dbReference type="ChEBI" id="CHEBI:57683"/>
        <dbReference type="ChEBI" id="CHEBI:58223"/>
        <dbReference type="ChEBI" id="CHEBI:58885"/>
        <dbReference type="EC" id="2.4.1.117"/>
    </reaction>
    <physiologicalReaction direction="left-to-right" evidence="12">
        <dbReference type="Rhea" id="RHEA:15402"/>
    </physiologicalReaction>
</comment>
<evidence type="ECO:0000256" key="9">
    <source>
        <dbReference type="ARBA" id="ARBA00022968"/>
    </source>
</evidence>
<dbReference type="Gene3D" id="3.90.550.10">
    <property type="entry name" value="Spore Coat Polysaccharide Biosynthesis Protein SpsA, Chain A"/>
    <property type="match status" value="1"/>
</dbReference>
<evidence type="ECO:0000256" key="14">
    <source>
        <dbReference type="SAM" id="MobiDB-lite"/>
    </source>
</evidence>
<dbReference type="Pfam" id="PF00270">
    <property type="entry name" value="DEAD"/>
    <property type="match status" value="1"/>
</dbReference>
<dbReference type="CDD" id="cd04188">
    <property type="entry name" value="DPG_synthase"/>
    <property type="match status" value="1"/>
</dbReference>
<comment type="similarity">
    <text evidence="13">Belongs to the DEAD box helicase family.</text>
</comment>
<sequence length="517" mass="56058">MEGELFSKVNAQVTGINFDNYDDIPVEVNGNGVAVPDPINVYTEESIGPDLYRNTKLCGYTKPTPVQKYSIPICTAGLDLMAYCTGIAPVVIYGGADVRQQLRDLERGCDLLVATPGRLVDLMERGRLSMSNIQFLVLDEADRMLDMGFEPQIRRIVEQEDMPRDGRQNMMFSATFPHEIQRLASDFMNDYVFLTVGRVGSACKDVTQSPYLSSPAASSPEYPFTEDPLPDQPRRSPRSPPSKSPSAPASLPPFLSLIVPAYNEESRLPPMMSATFAFLASWPECSAAQPAEVVVVSDGSTDGTARAVRALRPPPHVSVRLLELTRNRGKGAAIRTGVLSTASAHVLMVDADGASRISDLSLLLSSLRSLPPSPAGRACLGSRAHLSEGSAASRSFARTLLMRAFHLFVGLLCSRSIRDTQCGFKLFDRRSADLLFGALHLDRWAFDVELVSLAEALGVALGEVGVGWEEVGGSKLDTGRVALAWNAVGMLRDMLCVRVCYAAGLWKVPEVGKDKSA</sequence>
<dbReference type="InterPro" id="IPR011545">
    <property type="entry name" value="DEAD/DEAH_box_helicase_dom"/>
</dbReference>
<protein>
    <recommendedName>
        <fullName evidence="4">dolichyl-phosphate beta-glucosyltransferase</fullName>
        <ecNumber evidence="4">2.4.1.117</ecNumber>
    </recommendedName>
</protein>
<dbReference type="EMBL" id="BRYB01006445">
    <property type="protein sequence ID" value="GMI57806.1"/>
    <property type="molecule type" value="Genomic_DNA"/>
</dbReference>
<keyword evidence="7" id="KW-0812">Transmembrane</keyword>
<evidence type="ECO:0000256" key="4">
    <source>
        <dbReference type="ARBA" id="ARBA00012583"/>
    </source>
</evidence>
<evidence type="ECO:0000256" key="1">
    <source>
        <dbReference type="ARBA" id="ARBA00004389"/>
    </source>
</evidence>
<evidence type="ECO:0000256" key="12">
    <source>
        <dbReference type="ARBA" id="ARBA00045097"/>
    </source>
</evidence>